<evidence type="ECO:0000256" key="7">
    <source>
        <dbReference type="ARBA" id="ARBA00022763"/>
    </source>
</evidence>
<dbReference type="PROSITE" id="PS00374">
    <property type="entry name" value="MGMT"/>
    <property type="match status" value="1"/>
</dbReference>
<feature type="compositionally biased region" description="Low complexity" evidence="12">
    <location>
        <begin position="38"/>
        <end position="51"/>
    </location>
</feature>
<dbReference type="Proteomes" id="UP000034291">
    <property type="component" value="Unassembled WGS sequence"/>
</dbReference>
<keyword evidence="5" id="KW-0489">Methyltransferase</keyword>
<dbReference type="InterPro" id="IPR001497">
    <property type="entry name" value="MethylDNA_cys_MeTrfase_AS"/>
</dbReference>
<dbReference type="STRING" id="308745.A0A0F8X456"/>
<reference evidence="14 15" key="1">
    <citation type="submission" date="2015-02" db="EMBL/GenBank/DDBJ databases">
        <title>Draft Genome Sequences of Two Closely-Related Aflatoxigenic Aspergillus Species Obtained from the Cote d'Ivoire.</title>
        <authorList>
            <person name="Moore G.G."/>
            <person name="Beltz S.B."/>
            <person name="Mack B.M."/>
        </authorList>
    </citation>
    <scope>NUCLEOTIDE SEQUENCE [LARGE SCALE GENOMIC DNA]</scope>
    <source>
        <strain evidence="14 15">SRRC1468</strain>
    </source>
</reference>
<comment type="catalytic activity">
    <reaction evidence="11">
        <text>a 6-O-methyl-2'-deoxyguanosine in DNA + L-cysteinyl-[protein] = S-methyl-L-cysteinyl-[protein] + a 2'-deoxyguanosine in DNA</text>
        <dbReference type="Rhea" id="RHEA:24000"/>
        <dbReference type="Rhea" id="RHEA-COMP:10131"/>
        <dbReference type="Rhea" id="RHEA-COMP:10132"/>
        <dbReference type="Rhea" id="RHEA-COMP:11367"/>
        <dbReference type="Rhea" id="RHEA-COMP:11368"/>
        <dbReference type="ChEBI" id="CHEBI:29950"/>
        <dbReference type="ChEBI" id="CHEBI:82612"/>
        <dbReference type="ChEBI" id="CHEBI:85445"/>
        <dbReference type="ChEBI" id="CHEBI:85448"/>
        <dbReference type="EC" id="2.1.1.63"/>
    </reaction>
</comment>
<keyword evidence="8" id="KW-0234">DNA repair</keyword>
<feature type="compositionally biased region" description="Acidic residues" evidence="12">
    <location>
        <begin position="53"/>
        <end position="62"/>
    </location>
</feature>
<keyword evidence="7" id="KW-0227">DNA damage</keyword>
<dbReference type="Pfam" id="PF01035">
    <property type="entry name" value="DNA_binding_1"/>
    <property type="match status" value="1"/>
</dbReference>
<dbReference type="InterPro" id="IPR036388">
    <property type="entry name" value="WH-like_DNA-bd_sf"/>
</dbReference>
<dbReference type="GO" id="GO:0032259">
    <property type="term" value="P:methylation"/>
    <property type="evidence" value="ECO:0007669"/>
    <property type="project" value="UniProtKB-KW"/>
</dbReference>
<evidence type="ECO:0000256" key="4">
    <source>
        <dbReference type="ARBA" id="ARBA00015377"/>
    </source>
</evidence>
<dbReference type="EC" id="2.1.1.63" evidence="3"/>
<keyword evidence="6" id="KW-0808">Transferase</keyword>
<dbReference type="EMBL" id="JZBS01002519">
    <property type="protein sequence ID" value="KKK18322.1"/>
    <property type="molecule type" value="Genomic_DNA"/>
</dbReference>
<dbReference type="GO" id="GO:0006281">
    <property type="term" value="P:DNA repair"/>
    <property type="evidence" value="ECO:0007669"/>
    <property type="project" value="UniProtKB-KW"/>
</dbReference>
<evidence type="ECO:0000256" key="3">
    <source>
        <dbReference type="ARBA" id="ARBA00011918"/>
    </source>
</evidence>
<feature type="domain" description="Methylated-DNA-[protein]-cysteine S-methyltransferase DNA binding" evidence="13">
    <location>
        <begin position="101"/>
        <end position="191"/>
    </location>
</feature>
<organism evidence="14 15">
    <name type="scientific">Aspergillus rambellii</name>
    <dbReference type="NCBI Taxonomy" id="308745"/>
    <lineage>
        <taxon>Eukaryota</taxon>
        <taxon>Fungi</taxon>
        <taxon>Dikarya</taxon>
        <taxon>Ascomycota</taxon>
        <taxon>Pezizomycotina</taxon>
        <taxon>Eurotiomycetes</taxon>
        <taxon>Eurotiomycetidae</taxon>
        <taxon>Eurotiales</taxon>
        <taxon>Aspergillaceae</taxon>
        <taxon>Aspergillus</taxon>
        <taxon>Aspergillus subgen. Nidulantes</taxon>
    </lineage>
</organism>
<sequence length="210" mass="23361">MASNPTLQRKQHKETAQSARGANPSYATSHRPTPVVLEANNNNNKNKNKNLLLEDEANDDANDPLSGPHEEESPQQPSLSSTRTNQKNLHRISRHPTLTPYRRRTYRALLSVPPGQWTTYAALARHLRSSARAVGAAMRTNPFAPEVPCHRVLGRDGSLGGYMGSSPSSKRGSKDERNLELKRKLLEREGVRFDNGGKAMGRGFVEFRDL</sequence>
<evidence type="ECO:0000256" key="12">
    <source>
        <dbReference type="SAM" id="MobiDB-lite"/>
    </source>
</evidence>
<gene>
    <name evidence="14" type="ORF">ARAM_001634</name>
</gene>
<evidence type="ECO:0000256" key="5">
    <source>
        <dbReference type="ARBA" id="ARBA00022603"/>
    </source>
</evidence>
<dbReference type="OrthoDB" id="1907495at2759"/>
<comment type="similarity">
    <text evidence="2">Belongs to the MGMT family.</text>
</comment>
<comment type="catalytic activity">
    <reaction evidence="1">
        <text>a 4-O-methyl-thymidine in DNA + L-cysteinyl-[protein] = a thymidine in DNA + S-methyl-L-cysteinyl-[protein]</text>
        <dbReference type="Rhea" id="RHEA:53428"/>
        <dbReference type="Rhea" id="RHEA-COMP:10131"/>
        <dbReference type="Rhea" id="RHEA-COMP:10132"/>
        <dbReference type="Rhea" id="RHEA-COMP:13555"/>
        <dbReference type="Rhea" id="RHEA-COMP:13556"/>
        <dbReference type="ChEBI" id="CHEBI:29950"/>
        <dbReference type="ChEBI" id="CHEBI:82612"/>
        <dbReference type="ChEBI" id="CHEBI:137386"/>
        <dbReference type="ChEBI" id="CHEBI:137387"/>
        <dbReference type="EC" id="2.1.1.63"/>
    </reaction>
</comment>
<dbReference type="AlphaFoldDB" id="A0A0F8X456"/>
<accession>A0A0F8X456</accession>
<evidence type="ECO:0000256" key="10">
    <source>
        <dbReference type="ARBA" id="ARBA00031621"/>
    </source>
</evidence>
<dbReference type="NCBIfam" id="TIGR00589">
    <property type="entry name" value="ogt"/>
    <property type="match status" value="1"/>
</dbReference>
<dbReference type="InterPro" id="IPR014048">
    <property type="entry name" value="MethylDNA_cys_MeTrfase_DNA-bd"/>
</dbReference>
<dbReference type="SUPFAM" id="SSF46767">
    <property type="entry name" value="Methylated DNA-protein cysteine methyltransferase, C-terminal domain"/>
    <property type="match status" value="1"/>
</dbReference>
<evidence type="ECO:0000256" key="8">
    <source>
        <dbReference type="ARBA" id="ARBA00023204"/>
    </source>
</evidence>
<dbReference type="PANTHER" id="PTHR10815">
    <property type="entry name" value="METHYLATED-DNA--PROTEIN-CYSTEINE METHYLTRANSFERASE"/>
    <property type="match status" value="1"/>
</dbReference>
<evidence type="ECO:0000256" key="9">
    <source>
        <dbReference type="ARBA" id="ARBA00030795"/>
    </source>
</evidence>
<feature type="region of interest" description="Disordered" evidence="12">
    <location>
        <begin position="158"/>
        <end position="178"/>
    </location>
</feature>
<evidence type="ECO:0000256" key="2">
    <source>
        <dbReference type="ARBA" id="ARBA00008711"/>
    </source>
</evidence>
<dbReference type="GO" id="GO:0003908">
    <property type="term" value="F:methylated-DNA-[protein]-cysteine S-methyltransferase activity"/>
    <property type="evidence" value="ECO:0007669"/>
    <property type="project" value="UniProtKB-EC"/>
</dbReference>
<evidence type="ECO:0000256" key="1">
    <source>
        <dbReference type="ARBA" id="ARBA00001286"/>
    </source>
</evidence>
<feature type="compositionally biased region" description="Polar residues" evidence="12">
    <location>
        <begin position="16"/>
        <end position="31"/>
    </location>
</feature>
<evidence type="ECO:0000259" key="13">
    <source>
        <dbReference type="Pfam" id="PF01035"/>
    </source>
</evidence>
<dbReference type="Gene3D" id="1.10.10.10">
    <property type="entry name" value="Winged helix-like DNA-binding domain superfamily/Winged helix DNA-binding domain"/>
    <property type="match status" value="1"/>
</dbReference>
<proteinExistence type="inferred from homology"/>
<dbReference type="InterPro" id="IPR036217">
    <property type="entry name" value="MethylDNA_cys_MeTrfase_DNAb"/>
</dbReference>
<name>A0A0F8X456_9EURO</name>
<dbReference type="PANTHER" id="PTHR10815:SF13">
    <property type="entry name" value="METHYLATED-DNA--PROTEIN-CYSTEINE METHYLTRANSFERASE"/>
    <property type="match status" value="1"/>
</dbReference>
<comment type="caution">
    <text evidence="14">The sequence shown here is derived from an EMBL/GenBank/DDBJ whole genome shotgun (WGS) entry which is preliminary data.</text>
</comment>
<keyword evidence="15" id="KW-1185">Reference proteome</keyword>
<evidence type="ECO:0000313" key="14">
    <source>
        <dbReference type="EMBL" id="KKK18322.1"/>
    </source>
</evidence>
<evidence type="ECO:0000256" key="11">
    <source>
        <dbReference type="ARBA" id="ARBA00049348"/>
    </source>
</evidence>
<feature type="region of interest" description="Disordered" evidence="12">
    <location>
        <begin position="1"/>
        <end position="100"/>
    </location>
</feature>
<evidence type="ECO:0000256" key="6">
    <source>
        <dbReference type="ARBA" id="ARBA00022679"/>
    </source>
</evidence>
<evidence type="ECO:0000313" key="15">
    <source>
        <dbReference type="Proteomes" id="UP000034291"/>
    </source>
</evidence>
<protein>
    <recommendedName>
        <fullName evidence="4">Methylated-DNA--protein-cysteine methyltransferase</fullName>
        <ecNumber evidence="3">2.1.1.63</ecNumber>
    </recommendedName>
    <alternativeName>
        <fullName evidence="9">6-O-methylguanine-DNA methyltransferase</fullName>
    </alternativeName>
    <alternativeName>
        <fullName evidence="10">O-6-methylguanine-DNA-alkyltransferase</fullName>
    </alternativeName>
</protein>
<dbReference type="CDD" id="cd06445">
    <property type="entry name" value="ATase"/>
    <property type="match status" value="1"/>
</dbReference>